<sequence length="53" mass="5936">MRYKIWVENNAKREIGTTGDDFVGATGRSPLLPTPSPYVYHSRQTSINPGCPR</sequence>
<dbReference type="EMBL" id="CAADFK010000378">
    <property type="protein sequence ID" value="VFK23786.1"/>
    <property type="molecule type" value="Genomic_DNA"/>
</dbReference>
<gene>
    <name evidence="2" type="ORF">BECKLPF1236B_GA0070989_13784</name>
</gene>
<feature type="compositionally biased region" description="Polar residues" evidence="1">
    <location>
        <begin position="42"/>
        <end position="53"/>
    </location>
</feature>
<name>A0A450X3C2_9GAMM</name>
<feature type="region of interest" description="Disordered" evidence="1">
    <location>
        <begin position="34"/>
        <end position="53"/>
    </location>
</feature>
<proteinExistence type="predicted"/>
<reference evidence="2" key="1">
    <citation type="submission" date="2019-02" db="EMBL/GenBank/DDBJ databases">
        <authorList>
            <person name="Gruber-Vodicka R. H."/>
            <person name="Seah K. B. B."/>
        </authorList>
    </citation>
    <scope>NUCLEOTIDE SEQUENCE</scope>
    <source>
        <strain evidence="2">BECK_S313</strain>
    </source>
</reference>
<protein>
    <submittedName>
        <fullName evidence="2">Uncharacterized protein</fullName>
    </submittedName>
</protein>
<evidence type="ECO:0000256" key="1">
    <source>
        <dbReference type="SAM" id="MobiDB-lite"/>
    </source>
</evidence>
<dbReference type="AlphaFoldDB" id="A0A450X3C2"/>
<evidence type="ECO:0000313" key="2">
    <source>
        <dbReference type="EMBL" id="VFK23786.1"/>
    </source>
</evidence>
<organism evidence="2">
    <name type="scientific">Candidatus Kentrum sp. LPFa</name>
    <dbReference type="NCBI Taxonomy" id="2126335"/>
    <lineage>
        <taxon>Bacteria</taxon>
        <taxon>Pseudomonadati</taxon>
        <taxon>Pseudomonadota</taxon>
        <taxon>Gammaproteobacteria</taxon>
        <taxon>Candidatus Kentrum</taxon>
    </lineage>
</organism>
<accession>A0A450X3C2</accession>